<dbReference type="KEGG" id="bgoe:IFJ75_15040"/>
<keyword evidence="3" id="KW-0067">ATP-binding</keyword>
<dbReference type="GO" id="GO:0003676">
    <property type="term" value="F:nucleic acid binding"/>
    <property type="evidence" value="ECO:0007669"/>
    <property type="project" value="InterPro"/>
</dbReference>
<sequence>MPGESVITHPSVTGAEAWLALPPALAVPPGAGAICDDEGARKIGRGAAEGAFTTAPVMVAHASLTARRLGLAPPPRSSDILDVLELYAFVRPARFCAPSPSGLALALGLPEPKGAEAQAEALRHAAGALLRELADPAYPGREEAFTLVETLGRAPSGAWGWAWRVSGALQHNPMRDRRYRGSGLDAWSRLPEWEEEAPRGDAGSAPVDSESARIRLAKLLQASGLDETRPTQSDYAAEAAYAFSPRNEEGRPRVLLAEAGTGTGKTLGYLAPASVWAERNQGAAWVSTYTRALQRQIDRESASLWPDPVERKRKTVVRKGRENYLCLLNLQDMVQAAQLGNGDLIGLALTSRWALHTRDGDMTGGDFPGWLPGLFATPQSNQASAANLVDRRGECVHAACPHYRTCFVEKTIRASRRADLVVANHALVMTQAAFDGARSARGLKQDGETAALKRIVFDEGHHLFDAADSAFSACLSGQEAAELRRWIRGPEGRGRRGRGLEQRLGDLVGDDSAARKALQDAIRAAAAFPGEGISGRIAPPSGEVNPVGPIEQFLMAALEQIRARTSEAASSASSEFGTECAVRPATEPLLETARGAAQAIAALEAPLLALARHLEDILDEESAELEPSARARIEGALRGLDRRARMTLPGWRSMLAALQDGGDEPDPDFVDWLSVETAFGRIHDVALRRHWIDPTVPLEAAVILPSHGVLVTSATLSDPIAAAAGGDQFDMARMRTGSARLIEAPRTLKVESPFDYEANSRVIVVTDVAKDDPRQTAAAMRELFLAAGGGSLGLFTAIRRLKAVYERLGPDLAKAGYPLYAQHVDPLEVGALVDIFRAEQDSCLLGTDAVRDGVDVPGRSLRLLAFDRVPWPRPDLLHKARRLKFGGESAAGRGYDDSLARARIAQAFGRLIRRADDKGVFVMLDAATPTRLFASLPPGAEVMRMGLVEAVELTKGFLGESGAE</sequence>
<gene>
    <name evidence="6" type="ORF">IFJ75_15040</name>
</gene>
<dbReference type="PANTHER" id="PTHR11472">
    <property type="entry name" value="DNA REPAIR DEAD HELICASE RAD3/XP-D SUBFAMILY MEMBER"/>
    <property type="match status" value="1"/>
</dbReference>
<dbReference type="Pfam" id="PF13307">
    <property type="entry name" value="Helicase_C_2"/>
    <property type="match status" value="1"/>
</dbReference>
<evidence type="ECO:0000256" key="1">
    <source>
        <dbReference type="ARBA" id="ARBA00022741"/>
    </source>
</evidence>
<keyword evidence="6" id="KW-0347">Helicase</keyword>
<name>A0A975C0F3_9CAUL</name>
<feature type="domain" description="Helicase ATP-binding" evidence="5">
    <location>
        <begin position="218"/>
        <end position="524"/>
    </location>
</feature>
<keyword evidence="7" id="KW-1185">Reference proteome</keyword>
<dbReference type="AlphaFoldDB" id="A0A975C0F3"/>
<evidence type="ECO:0000256" key="4">
    <source>
        <dbReference type="ARBA" id="ARBA00038058"/>
    </source>
</evidence>
<evidence type="ECO:0000256" key="2">
    <source>
        <dbReference type="ARBA" id="ARBA00022801"/>
    </source>
</evidence>
<accession>A0A975C0F3</accession>
<protein>
    <submittedName>
        <fullName evidence="6">ATP-dependent DNA helicase</fullName>
    </submittedName>
</protein>
<dbReference type="GO" id="GO:0016818">
    <property type="term" value="F:hydrolase activity, acting on acid anhydrides, in phosphorus-containing anhydrides"/>
    <property type="evidence" value="ECO:0007669"/>
    <property type="project" value="InterPro"/>
</dbReference>
<dbReference type="InterPro" id="IPR045028">
    <property type="entry name" value="DinG/Rad3-like"/>
</dbReference>
<dbReference type="PROSITE" id="PS51193">
    <property type="entry name" value="HELICASE_ATP_BIND_2"/>
    <property type="match status" value="1"/>
</dbReference>
<evidence type="ECO:0000313" key="7">
    <source>
        <dbReference type="Proteomes" id="UP000663918"/>
    </source>
</evidence>
<dbReference type="RefSeq" id="WP_207869067.1">
    <property type="nucleotide sequence ID" value="NZ_CP062222.1"/>
</dbReference>
<dbReference type="Gene3D" id="3.40.50.300">
    <property type="entry name" value="P-loop containing nucleotide triphosphate hydrolases"/>
    <property type="match status" value="2"/>
</dbReference>
<dbReference type="SUPFAM" id="SSF52540">
    <property type="entry name" value="P-loop containing nucleoside triphosphate hydrolases"/>
    <property type="match status" value="1"/>
</dbReference>
<dbReference type="GO" id="GO:0006139">
    <property type="term" value="P:nucleobase-containing compound metabolic process"/>
    <property type="evidence" value="ECO:0007669"/>
    <property type="project" value="InterPro"/>
</dbReference>
<dbReference type="GO" id="GO:0003678">
    <property type="term" value="F:DNA helicase activity"/>
    <property type="evidence" value="ECO:0007669"/>
    <property type="project" value="TreeGrafter"/>
</dbReference>
<dbReference type="InterPro" id="IPR006555">
    <property type="entry name" value="ATP-dep_Helicase_C"/>
</dbReference>
<evidence type="ECO:0000259" key="5">
    <source>
        <dbReference type="PROSITE" id="PS51193"/>
    </source>
</evidence>
<dbReference type="PANTHER" id="PTHR11472:SF34">
    <property type="entry name" value="REGULATOR OF TELOMERE ELONGATION HELICASE 1"/>
    <property type="match status" value="1"/>
</dbReference>
<comment type="similarity">
    <text evidence="4">Belongs to the helicase family. DinG subfamily.</text>
</comment>
<reference evidence="6" key="1">
    <citation type="submission" date="2020-09" db="EMBL/GenBank/DDBJ databases">
        <title>Brevundimonas sp. LVF2 isolated from a puddle in Goettingen, Germany.</title>
        <authorList>
            <person name="Friedrich I."/>
            <person name="Klassen A."/>
            <person name="Hannes N."/>
            <person name="Schneider D."/>
            <person name="Hertel R."/>
            <person name="Daniel R."/>
        </authorList>
    </citation>
    <scope>NUCLEOTIDE SEQUENCE</scope>
    <source>
        <strain evidence="6">LVF2</strain>
    </source>
</reference>
<evidence type="ECO:0000256" key="3">
    <source>
        <dbReference type="ARBA" id="ARBA00022840"/>
    </source>
</evidence>
<proteinExistence type="inferred from homology"/>
<organism evidence="6 7">
    <name type="scientific">Brevundimonas goettingensis</name>
    <dbReference type="NCBI Taxonomy" id="2774190"/>
    <lineage>
        <taxon>Bacteria</taxon>
        <taxon>Pseudomonadati</taxon>
        <taxon>Pseudomonadota</taxon>
        <taxon>Alphaproteobacteria</taxon>
        <taxon>Caulobacterales</taxon>
        <taxon>Caulobacteraceae</taxon>
        <taxon>Brevundimonas</taxon>
    </lineage>
</organism>
<dbReference type="InterPro" id="IPR027417">
    <property type="entry name" value="P-loop_NTPase"/>
</dbReference>
<dbReference type="GO" id="GO:0005524">
    <property type="term" value="F:ATP binding"/>
    <property type="evidence" value="ECO:0007669"/>
    <property type="project" value="UniProtKB-KW"/>
</dbReference>
<dbReference type="Proteomes" id="UP000663918">
    <property type="component" value="Chromosome"/>
</dbReference>
<dbReference type="SMART" id="SM00491">
    <property type="entry name" value="HELICc2"/>
    <property type="match status" value="1"/>
</dbReference>
<evidence type="ECO:0000313" key="6">
    <source>
        <dbReference type="EMBL" id="QTC90572.1"/>
    </source>
</evidence>
<keyword evidence="2" id="KW-0378">Hydrolase</keyword>
<keyword evidence="1" id="KW-0547">Nucleotide-binding</keyword>
<dbReference type="InterPro" id="IPR014013">
    <property type="entry name" value="Helic_SF1/SF2_ATP-bd_DinG/Rad3"/>
</dbReference>
<dbReference type="EMBL" id="CP062222">
    <property type="protein sequence ID" value="QTC90572.1"/>
    <property type="molecule type" value="Genomic_DNA"/>
</dbReference>